<reference evidence="2" key="1">
    <citation type="submission" date="2021-11" db="EMBL/GenBank/DDBJ databases">
        <authorList>
            <person name="Schell T."/>
        </authorList>
    </citation>
    <scope>NUCLEOTIDE SEQUENCE</scope>
    <source>
        <strain evidence="2">M5</strain>
    </source>
</reference>
<dbReference type="OrthoDB" id="121932at2759"/>
<comment type="caution">
    <text evidence="2">The sequence shown here is derived from an EMBL/GenBank/DDBJ whole genome shotgun (WGS) entry which is preliminary data.</text>
</comment>
<proteinExistence type="predicted"/>
<accession>A0A8J2RHJ8</accession>
<dbReference type="Proteomes" id="UP000789390">
    <property type="component" value="Unassembled WGS sequence"/>
</dbReference>
<name>A0A8J2RHJ8_9CRUS</name>
<evidence type="ECO:0000313" key="2">
    <source>
        <dbReference type="EMBL" id="CAH0102112.1"/>
    </source>
</evidence>
<keyword evidence="1" id="KW-0732">Signal</keyword>
<dbReference type="AlphaFoldDB" id="A0A8J2RHJ8"/>
<dbReference type="EMBL" id="CAKKLH010000073">
    <property type="protein sequence ID" value="CAH0102112.1"/>
    <property type="molecule type" value="Genomic_DNA"/>
</dbReference>
<sequence>MMVPPLCQFILLLLFISPFSISTSSENDLITHYPLQIRSERDLPNCATANTVCSILQKRYWIPSILNRYCRCPEGIDCPSDWTGVDYVAVSNVSSLVRVIKGPEYSLALTNRAQMKFCSSMKSIETCAPNQSAVNIRINGSLQSDSTQFPSTRVLCKCPGNHTWQQTSIMGDENKSPATTSSYTCKPLKRCRSRANCGAITTDTFSVYPYCLCRRGSVCTIENRTLTHVEELHYSGSAYLGVCRP</sequence>
<evidence type="ECO:0000313" key="3">
    <source>
        <dbReference type="Proteomes" id="UP000789390"/>
    </source>
</evidence>
<organism evidence="2 3">
    <name type="scientific">Daphnia galeata</name>
    <dbReference type="NCBI Taxonomy" id="27404"/>
    <lineage>
        <taxon>Eukaryota</taxon>
        <taxon>Metazoa</taxon>
        <taxon>Ecdysozoa</taxon>
        <taxon>Arthropoda</taxon>
        <taxon>Crustacea</taxon>
        <taxon>Branchiopoda</taxon>
        <taxon>Diplostraca</taxon>
        <taxon>Cladocera</taxon>
        <taxon>Anomopoda</taxon>
        <taxon>Daphniidae</taxon>
        <taxon>Daphnia</taxon>
    </lineage>
</organism>
<gene>
    <name evidence="2" type="ORF">DGAL_LOCUS4490</name>
</gene>
<feature type="signal peptide" evidence="1">
    <location>
        <begin position="1"/>
        <end position="22"/>
    </location>
</feature>
<keyword evidence="3" id="KW-1185">Reference proteome</keyword>
<dbReference type="Gene3D" id="2.20.20.160">
    <property type="match status" value="1"/>
</dbReference>
<feature type="chain" id="PRO_5035220038" evidence="1">
    <location>
        <begin position="23"/>
        <end position="245"/>
    </location>
</feature>
<protein>
    <submittedName>
        <fullName evidence="2">Uncharacterized protein</fullName>
    </submittedName>
</protein>
<evidence type="ECO:0000256" key="1">
    <source>
        <dbReference type="SAM" id="SignalP"/>
    </source>
</evidence>